<dbReference type="GO" id="GO:0008168">
    <property type="term" value="F:methyltransferase activity"/>
    <property type="evidence" value="ECO:0007669"/>
    <property type="project" value="UniProtKB-KW"/>
</dbReference>
<dbReference type="Gene3D" id="3.40.50.150">
    <property type="entry name" value="Vaccinia Virus protein VP39"/>
    <property type="match status" value="1"/>
</dbReference>
<dbReference type="InterPro" id="IPR013216">
    <property type="entry name" value="Methyltransf_11"/>
</dbReference>
<keyword evidence="3" id="KW-1185">Reference proteome</keyword>
<feature type="domain" description="Methyltransferase type 11" evidence="1">
    <location>
        <begin position="26"/>
        <end position="115"/>
    </location>
</feature>
<name>A0ABZ3FKM3_9ACTN</name>
<protein>
    <submittedName>
        <fullName evidence="2">Class I SAM-dependent methyltransferase</fullName>
        <ecNumber evidence="2">2.1.1.-</ecNumber>
    </submittedName>
</protein>
<dbReference type="InterPro" id="IPR050508">
    <property type="entry name" value="Methyltransf_Superfamily"/>
</dbReference>
<dbReference type="GO" id="GO:0032259">
    <property type="term" value="P:methylation"/>
    <property type="evidence" value="ECO:0007669"/>
    <property type="project" value="UniProtKB-KW"/>
</dbReference>
<proteinExistence type="predicted"/>
<organism evidence="2 3">
    <name type="scientific">Ammonicoccus fulvus</name>
    <dbReference type="NCBI Taxonomy" id="3138240"/>
    <lineage>
        <taxon>Bacteria</taxon>
        <taxon>Bacillati</taxon>
        <taxon>Actinomycetota</taxon>
        <taxon>Actinomycetes</taxon>
        <taxon>Propionibacteriales</taxon>
        <taxon>Propionibacteriaceae</taxon>
        <taxon>Ammonicoccus</taxon>
    </lineage>
</organism>
<dbReference type="Pfam" id="PF08241">
    <property type="entry name" value="Methyltransf_11"/>
    <property type="match status" value="1"/>
</dbReference>
<dbReference type="EC" id="2.1.1.-" evidence="2"/>
<dbReference type="RefSeq" id="WP_425308031.1">
    <property type="nucleotide sequence ID" value="NZ_CP154795.1"/>
</dbReference>
<dbReference type="Proteomes" id="UP001442841">
    <property type="component" value="Chromosome"/>
</dbReference>
<sequence>MTTARSTIYPAAAVEWMVGPEPRTVLDVGSGDGRLAAMMTTAGHHVTCIDSDPARAARIARRLPPGRVCIAKAESLPIRSFRYDVVTVQESFTRFAPGLALAEFARVLRPGGHVAVVFTSRDDTVPWVKRLARRLQEEDPTAMMGDFGRDTITALEESHHFTDIDVRTFRTWVPITRDSLLAMVRQRPAIARLPEDRRAQLLADVGELYDSSARTGELRLPFQAVCRRAWVDQSELTQPMDDDGLRISMRF</sequence>
<accession>A0ABZ3FKM3</accession>
<dbReference type="CDD" id="cd02440">
    <property type="entry name" value="AdoMet_MTases"/>
    <property type="match status" value="1"/>
</dbReference>
<evidence type="ECO:0000313" key="3">
    <source>
        <dbReference type="Proteomes" id="UP001442841"/>
    </source>
</evidence>
<gene>
    <name evidence="2" type="ORF">AADG42_04515</name>
</gene>
<dbReference type="InterPro" id="IPR029063">
    <property type="entry name" value="SAM-dependent_MTases_sf"/>
</dbReference>
<keyword evidence="2" id="KW-0489">Methyltransferase</keyword>
<dbReference type="EMBL" id="CP154795">
    <property type="protein sequence ID" value="XAN06601.1"/>
    <property type="molecule type" value="Genomic_DNA"/>
</dbReference>
<dbReference type="SUPFAM" id="SSF53335">
    <property type="entry name" value="S-adenosyl-L-methionine-dependent methyltransferases"/>
    <property type="match status" value="1"/>
</dbReference>
<evidence type="ECO:0000259" key="1">
    <source>
        <dbReference type="Pfam" id="PF08241"/>
    </source>
</evidence>
<dbReference type="PANTHER" id="PTHR42912:SF95">
    <property type="entry name" value="METHYLTRANSFERASE TYPE 11 DOMAIN-CONTAINING PROTEIN"/>
    <property type="match status" value="1"/>
</dbReference>
<keyword evidence="2" id="KW-0808">Transferase</keyword>
<evidence type="ECO:0000313" key="2">
    <source>
        <dbReference type="EMBL" id="XAN06601.1"/>
    </source>
</evidence>
<reference evidence="2 3" key="1">
    <citation type="submission" date="2024-04" db="EMBL/GenBank/DDBJ databases">
        <title>Isolation of an actinomycete strain from pig manure.</title>
        <authorList>
            <person name="Gong T."/>
            <person name="Yu Z."/>
            <person name="An M."/>
            <person name="Wei C."/>
            <person name="Yang W."/>
            <person name="Liu L."/>
        </authorList>
    </citation>
    <scope>NUCLEOTIDE SEQUENCE [LARGE SCALE GENOMIC DNA]</scope>
    <source>
        <strain evidence="2 3">ZF39</strain>
    </source>
</reference>
<dbReference type="PANTHER" id="PTHR42912">
    <property type="entry name" value="METHYLTRANSFERASE"/>
    <property type="match status" value="1"/>
</dbReference>